<keyword evidence="3" id="KW-0175">Coiled coil</keyword>
<comment type="subcellular location">
    <subcellularLocation>
        <location evidence="1">Membrane</location>
        <topology evidence="1">Peripheral membrane protein</topology>
    </subcellularLocation>
</comment>
<reference evidence="7 8" key="1">
    <citation type="submission" date="2011-02" db="EMBL/GenBank/DDBJ databases">
        <title>The Genome Sequence of Sphaeroforma arctica JP610.</title>
        <authorList>
            <consortium name="The Broad Institute Genome Sequencing Platform"/>
            <person name="Russ C."/>
            <person name="Cuomo C."/>
            <person name="Young S.K."/>
            <person name="Zeng Q."/>
            <person name="Gargeya S."/>
            <person name="Alvarado L."/>
            <person name="Berlin A."/>
            <person name="Chapman S.B."/>
            <person name="Chen Z."/>
            <person name="Freedman E."/>
            <person name="Gellesch M."/>
            <person name="Goldberg J."/>
            <person name="Griggs A."/>
            <person name="Gujja S."/>
            <person name="Heilman E."/>
            <person name="Heiman D."/>
            <person name="Howarth C."/>
            <person name="Mehta T."/>
            <person name="Neiman D."/>
            <person name="Pearson M."/>
            <person name="Roberts A."/>
            <person name="Saif S."/>
            <person name="Shea T."/>
            <person name="Shenoy N."/>
            <person name="Sisk P."/>
            <person name="Stolte C."/>
            <person name="Sykes S."/>
            <person name="White J."/>
            <person name="Yandava C."/>
            <person name="Burger G."/>
            <person name="Gray M.W."/>
            <person name="Holland P.W.H."/>
            <person name="King N."/>
            <person name="Lang F.B.F."/>
            <person name="Roger A.J."/>
            <person name="Ruiz-Trillo I."/>
            <person name="Haas B."/>
            <person name="Nusbaum C."/>
            <person name="Birren B."/>
        </authorList>
    </citation>
    <scope>NUCLEOTIDE SEQUENCE [LARGE SCALE GENOMIC DNA]</scope>
    <source>
        <strain evidence="7 8">JP610</strain>
    </source>
</reference>
<dbReference type="Pfam" id="PF07653">
    <property type="entry name" value="SH3_2"/>
    <property type="match status" value="1"/>
</dbReference>
<dbReference type="PANTHER" id="PTHR14167">
    <property type="entry name" value="SH3 DOMAIN-CONTAINING"/>
    <property type="match status" value="1"/>
</dbReference>
<dbReference type="PANTHER" id="PTHR14167:SF81">
    <property type="entry name" value="ENDOPHILIN-A"/>
    <property type="match status" value="1"/>
</dbReference>
<feature type="non-terminal residue" evidence="7">
    <location>
        <position position="1"/>
    </location>
</feature>
<evidence type="ECO:0000259" key="6">
    <source>
        <dbReference type="PROSITE" id="PS50002"/>
    </source>
</evidence>
<dbReference type="Proteomes" id="UP000054560">
    <property type="component" value="Unassembled WGS sequence"/>
</dbReference>
<keyword evidence="4" id="KW-0472">Membrane</keyword>
<dbReference type="AlphaFoldDB" id="A0A0L0FPL6"/>
<organism evidence="7 8">
    <name type="scientific">Sphaeroforma arctica JP610</name>
    <dbReference type="NCBI Taxonomy" id="667725"/>
    <lineage>
        <taxon>Eukaryota</taxon>
        <taxon>Ichthyosporea</taxon>
        <taxon>Ichthyophonida</taxon>
        <taxon>Sphaeroforma</taxon>
    </lineage>
</organism>
<dbReference type="InterPro" id="IPR001452">
    <property type="entry name" value="SH3_domain"/>
</dbReference>
<evidence type="ECO:0000256" key="3">
    <source>
        <dbReference type="ARBA" id="ARBA00023054"/>
    </source>
</evidence>
<dbReference type="PROSITE" id="PS50002">
    <property type="entry name" value="SH3"/>
    <property type="match status" value="1"/>
</dbReference>
<evidence type="ECO:0000256" key="1">
    <source>
        <dbReference type="ARBA" id="ARBA00004170"/>
    </source>
</evidence>
<keyword evidence="2 5" id="KW-0728">SH3 domain</keyword>
<dbReference type="RefSeq" id="XP_014152649.1">
    <property type="nucleotide sequence ID" value="XM_014297174.1"/>
</dbReference>
<evidence type="ECO:0000256" key="5">
    <source>
        <dbReference type="PROSITE-ProRule" id="PRU00192"/>
    </source>
</evidence>
<dbReference type="GeneID" id="25909332"/>
<name>A0A0L0FPL6_9EUKA</name>
<dbReference type="OrthoDB" id="73680at2759"/>
<evidence type="ECO:0000256" key="4">
    <source>
        <dbReference type="ARBA" id="ARBA00023136"/>
    </source>
</evidence>
<dbReference type="PRINTS" id="PR00452">
    <property type="entry name" value="SH3DOMAIN"/>
</dbReference>
<dbReference type="SUPFAM" id="SSF50044">
    <property type="entry name" value="SH3-domain"/>
    <property type="match status" value="1"/>
</dbReference>
<dbReference type="InterPro" id="IPR036028">
    <property type="entry name" value="SH3-like_dom_sf"/>
</dbReference>
<gene>
    <name evidence="7" type="ORF">SARC_08828</name>
</gene>
<feature type="domain" description="SH3" evidence="6">
    <location>
        <begin position="1"/>
        <end position="56"/>
    </location>
</feature>
<dbReference type="InterPro" id="IPR050384">
    <property type="entry name" value="Endophilin_SH3RF"/>
</dbReference>
<dbReference type="EMBL" id="KQ242431">
    <property type="protein sequence ID" value="KNC78747.1"/>
    <property type="molecule type" value="Genomic_DNA"/>
</dbReference>
<dbReference type="eggNOG" id="KOG4225">
    <property type="taxonomic scope" value="Eukaryota"/>
</dbReference>
<keyword evidence="8" id="KW-1185">Reference proteome</keyword>
<sequence>VKVIYSYTPERRADLELIEGDIVKVEEMEGEWWVGTSTRTGKFGSFPSNYVQLAEM</sequence>
<dbReference type="STRING" id="667725.A0A0L0FPL6"/>
<evidence type="ECO:0000313" key="7">
    <source>
        <dbReference type="EMBL" id="KNC78747.1"/>
    </source>
</evidence>
<protein>
    <recommendedName>
        <fullName evidence="6">SH3 domain-containing protein</fullName>
    </recommendedName>
</protein>
<accession>A0A0L0FPL6</accession>
<evidence type="ECO:0000256" key="2">
    <source>
        <dbReference type="ARBA" id="ARBA00022443"/>
    </source>
</evidence>
<proteinExistence type="predicted"/>
<dbReference type="SMART" id="SM00326">
    <property type="entry name" value="SH3"/>
    <property type="match status" value="1"/>
</dbReference>
<dbReference type="Gene3D" id="2.30.30.40">
    <property type="entry name" value="SH3 Domains"/>
    <property type="match status" value="1"/>
</dbReference>
<evidence type="ECO:0000313" key="8">
    <source>
        <dbReference type="Proteomes" id="UP000054560"/>
    </source>
</evidence>